<name>A0ABY9R6N8_9BACT</name>
<proteinExistence type="predicted"/>
<feature type="region of interest" description="Disordered" evidence="1">
    <location>
        <begin position="1"/>
        <end position="21"/>
    </location>
</feature>
<reference evidence="2" key="1">
    <citation type="submission" date="2023-09" db="EMBL/GenBank/DDBJ databases">
        <authorList>
            <consortium name="CW5 consortium"/>
            <person name="Lu C.-W."/>
        </authorList>
    </citation>
    <scope>NUCLEOTIDE SEQUENCE</scope>
    <source>
        <strain evidence="2">KPS</strain>
    </source>
</reference>
<dbReference type="RefSeq" id="WP_309542571.1">
    <property type="nucleotide sequence ID" value="NZ_CP133659.1"/>
</dbReference>
<dbReference type="InterPro" id="IPR010865">
    <property type="entry name" value="DUF1499"/>
</dbReference>
<dbReference type="PANTHER" id="PTHR34801:SF6">
    <property type="entry name" value="SLL1620 PROTEIN"/>
    <property type="match status" value="1"/>
</dbReference>
<dbReference type="PANTHER" id="PTHR34801">
    <property type="entry name" value="EXPRESSED PROTEIN"/>
    <property type="match status" value="1"/>
</dbReference>
<organism evidence="2 3">
    <name type="scientific">Nitratidesulfovibrio liaohensis</name>
    <dbReference type="NCBI Taxonomy" id="2604158"/>
    <lineage>
        <taxon>Bacteria</taxon>
        <taxon>Pseudomonadati</taxon>
        <taxon>Thermodesulfobacteriota</taxon>
        <taxon>Desulfovibrionia</taxon>
        <taxon>Desulfovibrionales</taxon>
        <taxon>Desulfovibrionaceae</taxon>
        <taxon>Nitratidesulfovibrio</taxon>
    </lineage>
</organism>
<evidence type="ECO:0000256" key="1">
    <source>
        <dbReference type="SAM" id="MobiDB-lite"/>
    </source>
</evidence>
<dbReference type="EMBL" id="CP133659">
    <property type="protein sequence ID" value="WMW66708.1"/>
    <property type="molecule type" value="Genomic_DNA"/>
</dbReference>
<sequence length="204" mass="21931">MSGNHGAPARGIFAPVTPRNPSEGVRMPMFPGRMAIALPALLILLCLSAAPWTARSAHAAQPVQPDKPDQPNPQSPQNQPRPSMRLSACPDRPNCVTTQAEGAVRDGQYMEPLPFTGDAAPAMRRLAVALGALPGCTVTEMDGLTVRAQCRSKVFGFIDDVVCVADPAASVVHLRSAARSGWWDFGVNRDRAEQLRRRFLGLAR</sequence>
<protein>
    <submittedName>
        <fullName evidence="2">DUF1499 domain-containing protein</fullName>
    </submittedName>
</protein>
<dbReference type="Proteomes" id="UP001180616">
    <property type="component" value="Chromosome"/>
</dbReference>
<accession>A0ABY9R6N8</accession>
<evidence type="ECO:0000313" key="2">
    <source>
        <dbReference type="EMBL" id="WMW66708.1"/>
    </source>
</evidence>
<feature type="region of interest" description="Disordered" evidence="1">
    <location>
        <begin position="58"/>
        <end position="92"/>
    </location>
</feature>
<evidence type="ECO:0000313" key="3">
    <source>
        <dbReference type="Proteomes" id="UP001180616"/>
    </source>
</evidence>
<gene>
    <name evidence="2" type="ORF">KPS_001320</name>
</gene>
<keyword evidence="3" id="KW-1185">Reference proteome</keyword>
<dbReference type="Pfam" id="PF07386">
    <property type="entry name" value="DUF1499"/>
    <property type="match status" value="1"/>
</dbReference>